<dbReference type="EMBL" id="KI546115">
    <property type="protein sequence ID" value="EST44466.1"/>
    <property type="molecule type" value="Genomic_DNA"/>
</dbReference>
<keyword evidence="1" id="KW-0433">Leucine-rich repeat</keyword>
<organism evidence="3">
    <name type="scientific">Spironucleus salmonicida</name>
    <dbReference type="NCBI Taxonomy" id="348837"/>
    <lineage>
        <taxon>Eukaryota</taxon>
        <taxon>Metamonada</taxon>
        <taxon>Diplomonadida</taxon>
        <taxon>Hexamitidae</taxon>
        <taxon>Hexamitinae</taxon>
        <taxon>Spironucleus</taxon>
    </lineage>
</organism>
<proteinExistence type="predicted"/>
<evidence type="ECO:0008006" key="6">
    <source>
        <dbReference type="Google" id="ProtNLM"/>
    </source>
</evidence>
<evidence type="ECO:0000256" key="2">
    <source>
        <dbReference type="ARBA" id="ARBA00022737"/>
    </source>
</evidence>
<dbReference type="EMBL" id="AUWU02000005">
    <property type="protein sequence ID" value="KAH0572543.1"/>
    <property type="molecule type" value="Genomic_DNA"/>
</dbReference>
<reference evidence="4" key="2">
    <citation type="submission" date="2020-12" db="EMBL/GenBank/DDBJ databases">
        <title>New Spironucleus salmonicida genome in near-complete chromosomes.</title>
        <authorList>
            <person name="Xu F."/>
            <person name="Kurt Z."/>
            <person name="Jimenez-Gonzalez A."/>
            <person name="Astvaldsson A."/>
            <person name="Andersson J.O."/>
            <person name="Svard S.G."/>
        </authorList>
    </citation>
    <scope>NUCLEOTIDE SEQUENCE</scope>
    <source>
        <strain evidence="4">ATCC 50377</strain>
    </source>
</reference>
<protein>
    <recommendedName>
        <fullName evidence="6">Leucine rich repeat-containing protein</fullName>
    </recommendedName>
</protein>
<name>V6LL48_9EUKA</name>
<keyword evidence="5" id="KW-1185">Reference proteome</keyword>
<evidence type="ECO:0000313" key="4">
    <source>
        <dbReference type="EMBL" id="KAH0572543.1"/>
    </source>
</evidence>
<evidence type="ECO:0000313" key="3">
    <source>
        <dbReference type="EMBL" id="EST44466.1"/>
    </source>
</evidence>
<dbReference type="PANTHER" id="PTHR46652:SF7">
    <property type="entry name" value="LEUCINE-RICH REPEAT AND IQ DOMAIN-CONTAINING PROTEIN 1"/>
    <property type="match status" value="1"/>
</dbReference>
<gene>
    <name evidence="3" type="ORF">SS50377_15460</name>
    <name evidence="4" type="ORF">SS50377_24654</name>
</gene>
<dbReference type="InterPro" id="IPR032675">
    <property type="entry name" value="LRR_dom_sf"/>
</dbReference>
<accession>V6LL48</accession>
<dbReference type="Pfam" id="PF12799">
    <property type="entry name" value="LRR_4"/>
    <property type="match status" value="1"/>
</dbReference>
<keyword evidence="2" id="KW-0677">Repeat</keyword>
<evidence type="ECO:0000313" key="5">
    <source>
        <dbReference type="Proteomes" id="UP000018208"/>
    </source>
</evidence>
<sequence length="177" mass="20259">MQRKLTLLLVEAGCQPVPPVFAEEINLANFRLTDISYIQNFPQLKHVILWHNNLVSLDPLRCLKNLEKLWMGSCQIQFSQDFSFLQNFPLLFDLEASSLWISQTISISKSAPNLVKLTLENNNFDVFAALIPLKKLEKLRFLSLKLNKICSKLGYREKVQGILGQILVLDDIGIDIM</sequence>
<dbReference type="OrthoDB" id="10251250at2759"/>
<dbReference type="VEuPathDB" id="GiardiaDB:SS50377_24654"/>
<dbReference type="InterPro" id="IPR050836">
    <property type="entry name" value="SDS22/Internalin_LRR"/>
</dbReference>
<dbReference type="Gene3D" id="3.80.10.10">
    <property type="entry name" value="Ribonuclease Inhibitor"/>
    <property type="match status" value="2"/>
</dbReference>
<dbReference type="AlphaFoldDB" id="V6LL48"/>
<dbReference type="SUPFAM" id="SSF52075">
    <property type="entry name" value="Outer arm dynein light chain 1"/>
    <property type="match status" value="1"/>
</dbReference>
<reference evidence="3 4" key="1">
    <citation type="journal article" date="2014" name="PLoS Genet.">
        <title>The Genome of Spironucleus salmonicida Highlights a Fish Pathogen Adapted to Fluctuating Environments.</title>
        <authorList>
            <person name="Xu F."/>
            <person name="Jerlstrom-Hultqvist J."/>
            <person name="Einarsson E."/>
            <person name="Astvaldsson A."/>
            <person name="Svard S.G."/>
            <person name="Andersson J.O."/>
        </authorList>
    </citation>
    <scope>NUCLEOTIDE SEQUENCE</scope>
    <source>
        <strain evidence="4">ATCC 50377</strain>
    </source>
</reference>
<evidence type="ECO:0000256" key="1">
    <source>
        <dbReference type="ARBA" id="ARBA00022614"/>
    </source>
</evidence>
<dbReference type="Proteomes" id="UP000018208">
    <property type="component" value="Unassembled WGS sequence"/>
</dbReference>
<dbReference type="PANTHER" id="PTHR46652">
    <property type="entry name" value="LEUCINE-RICH REPEAT AND IQ DOMAIN-CONTAINING PROTEIN 1-RELATED"/>
    <property type="match status" value="1"/>
</dbReference>
<dbReference type="InterPro" id="IPR025875">
    <property type="entry name" value="Leu-rich_rpt_4"/>
</dbReference>